<dbReference type="Pfam" id="PF02357">
    <property type="entry name" value="NusG"/>
    <property type="match status" value="1"/>
</dbReference>
<evidence type="ECO:0000313" key="3">
    <source>
        <dbReference type="EMBL" id="SNB84242.1"/>
    </source>
</evidence>
<gene>
    <name evidence="3" type="ORF">SAMN06265338_13412</name>
</gene>
<dbReference type="SUPFAM" id="SSF82679">
    <property type="entry name" value="N-utilization substance G protein NusG, N-terminal domain"/>
    <property type="match status" value="1"/>
</dbReference>
<dbReference type="EMBL" id="FYDG01000034">
    <property type="protein sequence ID" value="SNB84242.1"/>
    <property type="molecule type" value="Genomic_DNA"/>
</dbReference>
<protein>
    <submittedName>
        <fullName evidence="3">Transcription antitermination factor NusG</fullName>
    </submittedName>
</protein>
<dbReference type="Proteomes" id="UP000198418">
    <property type="component" value="Unassembled WGS sequence"/>
</dbReference>
<sequence>MDRRFWGVAALKPGVKATGERREFPFGKQKLAEPASTAAAREGLVAAGFDAFAPAVVEDRWHVKRNGDRTRIKTLVPLFPGYVFFGWSDCDGWRDAPHARGVADVLRDGDKFATPALVSRRTMLMLLAAGEVITGIAQARPVPALELGDRVEIRSGVFAGMIARILSFKGKKRMKAFLELEGLQQAGQRQAFDLEVETCELAKKTA</sequence>
<evidence type="ECO:0000259" key="2">
    <source>
        <dbReference type="Pfam" id="PF02357"/>
    </source>
</evidence>
<dbReference type="InterPro" id="IPR006645">
    <property type="entry name" value="NGN-like_dom"/>
</dbReference>
<dbReference type="InterPro" id="IPR036735">
    <property type="entry name" value="NGN_dom_sf"/>
</dbReference>
<feature type="domain" description="NusG-like N-terminal" evidence="2">
    <location>
        <begin position="37"/>
        <end position="123"/>
    </location>
</feature>
<evidence type="ECO:0000256" key="1">
    <source>
        <dbReference type="ARBA" id="ARBA00023163"/>
    </source>
</evidence>
<dbReference type="GO" id="GO:0006354">
    <property type="term" value="P:DNA-templated transcription elongation"/>
    <property type="evidence" value="ECO:0007669"/>
    <property type="project" value="InterPro"/>
</dbReference>
<reference evidence="4" key="1">
    <citation type="submission" date="2017-06" db="EMBL/GenBank/DDBJ databases">
        <authorList>
            <person name="Varghese N."/>
            <person name="Submissions S."/>
        </authorList>
    </citation>
    <scope>NUCLEOTIDE SEQUENCE [LARGE SCALE GENOMIC DNA]</scope>
    <source>
        <strain evidence="4">DSM 137</strain>
    </source>
</reference>
<name>A0A212SFA0_RHOAC</name>
<evidence type="ECO:0000313" key="4">
    <source>
        <dbReference type="Proteomes" id="UP000198418"/>
    </source>
</evidence>
<proteinExistence type="predicted"/>
<accession>A0A212SFA0</accession>
<dbReference type="Gene3D" id="3.30.70.940">
    <property type="entry name" value="NusG, N-terminal domain"/>
    <property type="match status" value="1"/>
</dbReference>
<keyword evidence="4" id="KW-1185">Reference proteome</keyword>
<dbReference type="AlphaFoldDB" id="A0A212SFA0"/>
<keyword evidence="1" id="KW-0804">Transcription</keyword>
<organism evidence="3 4">
    <name type="scientific">Rhodoblastus acidophilus</name>
    <name type="common">Rhodopseudomonas acidophila</name>
    <dbReference type="NCBI Taxonomy" id="1074"/>
    <lineage>
        <taxon>Bacteria</taxon>
        <taxon>Pseudomonadati</taxon>
        <taxon>Pseudomonadota</taxon>
        <taxon>Alphaproteobacteria</taxon>
        <taxon>Hyphomicrobiales</taxon>
        <taxon>Rhodoblastaceae</taxon>
        <taxon>Rhodoblastus</taxon>
    </lineage>
</organism>